<evidence type="ECO:0000256" key="2">
    <source>
        <dbReference type="SAM" id="MobiDB-lite"/>
    </source>
</evidence>
<evidence type="ECO:0000256" key="1">
    <source>
        <dbReference type="PROSITE-ProRule" id="PRU00723"/>
    </source>
</evidence>
<feature type="compositionally biased region" description="Basic and acidic residues" evidence="2">
    <location>
        <begin position="560"/>
        <end position="584"/>
    </location>
</feature>
<dbReference type="GO" id="GO:0008270">
    <property type="term" value="F:zinc ion binding"/>
    <property type="evidence" value="ECO:0007669"/>
    <property type="project" value="UniProtKB-KW"/>
</dbReference>
<dbReference type="AlphaFoldDB" id="A0A9P6QBV3"/>
<keyword evidence="1" id="KW-0862">Zinc</keyword>
<feature type="signal peptide" evidence="3">
    <location>
        <begin position="1"/>
        <end position="22"/>
    </location>
</feature>
<keyword evidence="6" id="KW-1185">Reference proteome</keyword>
<name>A0A9P6QBV3_9FUNG</name>
<feature type="region of interest" description="Disordered" evidence="2">
    <location>
        <begin position="544"/>
        <end position="586"/>
    </location>
</feature>
<feature type="compositionally biased region" description="Basic and acidic residues" evidence="2">
    <location>
        <begin position="182"/>
        <end position="192"/>
    </location>
</feature>
<dbReference type="PANTHER" id="PTHR36971">
    <property type="entry name" value="UNNAMED PRODUCT"/>
    <property type="match status" value="1"/>
</dbReference>
<evidence type="ECO:0000259" key="4">
    <source>
        <dbReference type="PROSITE" id="PS50103"/>
    </source>
</evidence>
<evidence type="ECO:0000313" key="5">
    <source>
        <dbReference type="EMBL" id="KAG0263228.1"/>
    </source>
</evidence>
<protein>
    <recommendedName>
        <fullName evidence="4">C3H1-type domain-containing protein</fullName>
    </recommendedName>
</protein>
<evidence type="ECO:0000313" key="6">
    <source>
        <dbReference type="Proteomes" id="UP000807716"/>
    </source>
</evidence>
<dbReference type="OrthoDB" id="7459479at2759"/>
<dbReference type="InterPro" id="IPR000571">
    <property type="entry name" value="Znf_CCCH"/>
</dbReference>
<dbReference type="PROSITE" id="PS50103">
    <property type="entry name" value="ZF_C3H1"/>
    <property type="match status" value="1"/>
</dbReference>
<evidence type="ECO:0000256" key="3">
    <source>
        <dbReference type="SAM" id="SignalP"/>
    </source>
</evidence>
<feature type="region of interest" description="Disordered" evidence="2">
    <location>
        <begin position="217"/>
        <end position="273"/>
    </location>
</feature>
<sequence>MSSPHLTGSLLARLLLTHPSDCNLPDTSPPTSQVVPLDSLPTYHVLGRIIHKRKLSKKLFFLDVAFMQLKQHPPSQHHQPTPEESLASSDPEGFQLSHWQEEREEQDETQHDPLHQDGDTHPIVVPSKLEIIAKVPQHTLKELDTLWHSVHLGSVAKITGHLEISERKKKMEAKNPAAAEGQQHKDALAQDESMKKTQWTAILHCATIETIEPWQGKHTFQPIPGSAEIHTSPSKHPHDQPQQQQRKHPRSPSEAATTTAPKRVEDTPDSKDVATRQPCKFWLNSGKCHKESCDLWHEHDITKLKIARRLWVEERKQAKRQISHHADDPHRSTTKHQHRERSLHFAQWLLQTFTRASLAAGTGVLDIAGGRGDLSFELQTRQGIPSTIIDPKPDKGFRKWQRRWLKEFKKKTKHNEQQAQQQTHSERDENGKVGGGEEIEAEAEVDSEDDDDEEESSRVEGTLPEEGFVPTRHEYPLQTTTASRIQAMMDDTLVGHHRQLFDQASILVGLHPDQATEPIVRMALRLGKPFAVIPCCVFSRENPHRRLPRDQQQNTAMVGEEEKNKDEQDQKGQGEGKGEEDKATRPVTSYDDFVQWLMTLHPSIETTWLNFEGMNRVVYWRGPNETEQQPSSSSPATQL</sequence>
<proteinExistence type="predicted"/>
<feature type="compositionally biased region" description="Acidic residues" evidence="2">
    <location>
        <begin position="437"/>
        <end position="455"/>
    </location>
</feature>
<dbReference type="EMBL" id="JAAAJB010000166">
    <property type="protein sequence ID" value="KAG0263228.1"/>
    <property type="molecule type" value="Genomic_DNA"/>
</dbReference>
<feature type="region of interest" description="Disordered" evidence="2">
    <location>
        <begin position="168"/>
        <end position="192"/>
    </location>
</feature>
<organism evidence="5 6">
    <name type="scientific">Actinomortierella ambigua</name>
    <dbReference type="NCBI Taxonomy" id="1343610"/>
    <lineage>
        <taxon>Eukaryota</taxon>
        <taxon>Fungi</taxon>
        <taxon>Fungi incertae sedis</taxon>
        <taxon>Mucoromycota</taxon>
        <taxon>Mortierellomycotina</taxon>
        <taxon>Mortierellomycetes</taxon>
        <taxon>Mortierellales</taxon>
        <taxon>Mortierellaceae</taxon>
        <taxon>Actinomortierella</taxon>
    </lineage>
</organism>
<gene>
    <name evidence="5" type="ORF">DFQ27_001870</name>
</gene>
<keyword evidence="3" id="KW-0732">Signal</keyword>
<feature type="compositionally biased region" description="Basic and acidic residues" evidence="2">
    <location>
        <begin position="262"/>
        <end position="273"/>
    </location>
</feature>
<accession>A0A9P6QBV3</accession>
<keyword evidence="1" id="KW-0479">Metal-binding</keyword>
<dbReference type="PANTHER" id="PTHR36971:SF3">
    <property type="entry name" value="C3H1-TYPE DOMAIN-CONTAINING PROTEIN"/>
    <property type="match status" value="1"/>
</dbReference>
<feature type="zinc finger region" description="C3H1-type" evidence="1">
    <location>
        <begin position="274"/>
        <end position="300"/>
    </location>
</feature>
<comment type="caution">
    <text evidence="5">The sequence shown here is derived from an EMBL/GenBank/DDBJ whole genome shotgun (WGS) entry which is preliminary data.</text>
</comment>
<feature type="compositionally biased region" description="Polar residues" evidence="2">
    <location>
        <begin position="229"/>
        <end position="244"/>
    </location>
</feature>
<reference evidence="5" key="1">
    <citation type="journal article" date="2020" name="Fungal Divers.">
        <title>Resolving the Mortierellaceae phylogeny through synthesis of multi-gene phylogenetics and phylogenomics.</title>
        <authorList>
            <person name="Vandepol N."/>
            <person name="Liber J."/>
            <person name="Desiro A."/>
            <person name="Na H."/>
            <person name="Kennedy M."/>
            <person name="Barry K."/>
            <person name="Grigoriev I.V."/>
            <person name="Miller A.N."/>
            <person name="O'Donnell K."/>
            <person name="Stajich J.E."/>
            <person name="Bonito G."/>
        </authorList>
    </citation>
    <scope>NUCLEOTIDE SEQUENCE</scope>
    <source>
        <strain evidence="5">BC1065</strain>
    </source>
</reference>
<feature type="compositionally biased region" description="Basic and acidic residues" evidence="2">
    <location>
        <begin position="108"/>
        <end position="120"/>
    </location>
</feature>
<feature type="region of interest" description="Disordered" evidence="2">
    <location>
        <begin position="72"/>
        <end position="121"/>
    </location>
</feature>
<dbReference type="Proteomes" id="UP000807716">
    <property type="component" value="Unassembled WGS sequence"/>
</dbReference>
<keyword evidence="1" id="KW-0863">Zinc-finger</keyword>
<feature type="chain" id="PRO_5040227159" description="C3H1-type domain-containing protein" evidence="3">
    <location>
        <begin position="23"/>
        <end position="639"/>
    </location>
</feature>
<feature type="region of interest" description="Disordered" evidence="2">
    <location>
        <begin position="410"/>
        <end position="476"/>
    </location>
</feature>
<feature type="domain" description="C3H1-type" evidence="4">
    <location>
        <begin position="274"/>
        <end position="300"/>
    </location>
</feature>